<evidence type="ECO:0000313" key="1">
    <source>
        <dbReference type="EMBL" id="KRZ61099.1"/>
    </source>
</evidence>
<keyword evidence="2" id="KW-1185">Reference proteome</keyword>
<comment type="caution">
    <text evidence="1">The sequence shown here is derived from an EMBL/GenBank/DDBJ whole genome shotgun (WGS) entry which is preliminary data.</text>
</comment>
<reference evidence="1 2" key="1">
    <citation type="submission" date="2015-05" db="EMBL/GenBank/DDBJ databases">
        <title>Evolution of Trichinella species and genotypes.</title>
        <authorList>
            <person name="Korhonen P.K."/>
            <person name="Edoardo P."/>
            <person name="Giuseppe L.R."/>
            <person name="Gasser R.B."/>
        </authorList>
    </citation>
    <scope>NUCLEOTIDE SEQUENCE [LARGE SCALE GENOMIC DNA]</scope>
    <source>
        <strain evidence="1">ISS10</strain>
    </source>
</reference>
<organism evidence="1 2">
    <name type="scientific">Trichinella nativa</name>
    <dbReference type="NCBI Taxonomy" id="6335"/>
    <lineage>
        <taxon>Eukaryota</taxon>
        <taxon>Metazoa</taxon>
        <taxon>Ecdysozoa</taxon>
        <taxon>Nematoda</taxon>
        <taxon>Enoplea</taxon>
        <taxon>Dorylaimia</taxon>
        <taxon>Trichinellida</taxon>
        <taxon>Trichinellidae</taxon>
        <taxon>Trichinella</taxon>
    </lineage>
</organism>
<dbReference type="AlphaFoldDB" id="A0A0V1LNR2"/>
<accession>A0A0V1LNR2</accession>
<sequence length="45" mass="5035">MAAQVGVANETSSDRLDRITRQCSHCPRRTECVLAVRFEDDGIRA</sequence>
<gene>
    <name evidence="1" type="ORF">T02_7588</name>
</gene>
<protein>
    <submittedName>
        <fullName evidence="1">Uncharacterized protein</fullName>
    </submittedName>
</protein>
<evidence type="ECO:0000313" key="2">
    <source>
        <dbReference type="Proteomes" id="UP000054721"/>
    </source>
</evidence>
<dbReference type="EMBL" id="JYDW01000022">
    <property type="protein sequence ID" value="KRZ61099.1"/>
    <property type="molecule type" value="Genomic_DNA"/>
</dbReference>
<dbReference type="Proteomes" id="UP000054721">
    <property type="component" value="Unassembled WGS sequence"/>
</dbReference>
<proteinExistence type="predicted"/>
<name>A0A0V1LNR2_9BILA</name>